<name>A0A2N6VIQ1_9MICO</name>
<dbReference type="AlphaFoldDB" id="A0A2N6VIQ1"/>
<reference evidence="2 3" key="1">
    <citation type="submission" date="2017-09" db="EMBL/GenBank/DDBJ databases">
        <title>Bacterial strain isolated from the female urinary microbiota.</title>
        <authorList>
            <person name="Thomas-White K."/>
            <person name="Kumar N."/>
            <person name="Forster S."/>
            <person name="Putonti C."/>
            <person name="Lawley T."/>
            <person name="Wolfe A.J."/>
        </authorList>
    </citation>
    <scope>NUCLEOTIDE SEQUENCE [LARGE SCALE GENOMIC DNA]</scope>
    <source>
        <strain evidence="2 3">UMB1301</strain>
    </source>
</reference>
<feature type="compositionally biased region" description="Basic and acidic residues" evidence="1">
    <location>
        <begin position="1"/>
        <end position="19"/>
    </location>
</feature>
<comment type="caution">
    <text evidence="2">The sequence shown here is derived from an EMBL/GenBank/DDBJ whole genome shotgun (WGS) entry which is preliminary data.</text>
</comment>
<protein>
    <recommendedName>
        <fullName evidence="4">Bacterial Ig domain-containing protein</fullName>
    </recommendedName>
</protein>
<feature type="region of interest" description="Disordered" evidence="1">
    <location>
        <begin position="1"/>
        <end position="48"/>
    </location>
</feature>
<dbReference type="EMBL" id="PNHK01000492">
    <property type="protein sequence ID" value="PMD02241.1"/>
    <property type="molecule type" value="Genomic_DNA"/>
</dbReference>
<gene>
    <name evidence="2" type="ORF">CJ199_14685</name>
</gene>
<dbReference type="Proteomes" id="UP000235598">
    <property type="component" value="Unassembled WGS sequence"/>
</dbReference>
<evidence type="ECO:0000313" key="2">
    <source>
        <dbReference type="EMBL" id="PMD02241.1"/>
    </source>
</evidence>
<evidence type="ECO:0000256" key="1">
    <source>
        <dbReference type="SAM" id="MobiDB-lite"/>
    </source>
</evidence>
<sequence length="80" mass="8591">EEPETKKPDWKDDKGKPGDKIVIPNDGGPVPDGSTVETEGPGKAEIDENGNLIVDIDKDAKPGDKIVVIVKDKDGNEIDR</sequence>
<evidence type="ECO:0000313" key="3">
    <source>
        <dbReference type="Proteomes" id="UP000235598"/>
    </source>
</evidence>
<organism evidence="2 3">
    <name type="scientific">Brevibacterium paucivorans</name>
    <dbReference type="NCBI Taxonomy" id="170994"/>
    <lineage>
        <taxon>Bacteria</taxon>
        <taxon>Bacillati</taxon>
        <taxon>Actinomycetota</taxon>
        <taxon>Actinomycetes</taxon>
        <taxon>Micrococcales</taxon>
        <taxon>Brevibacteriaceae</taxon>
        <taxon>Brevibacterium</taxon>
    </lineage>
</organism>
<dbReference type="RefSeq" id="WP_180965506.1">
    <property type="nucleotide sequence ID" value="NZ_PNHK01000492.1"/>
</dbReference>
<proteinExistence type="predicted"/>
<accession>A0A2N6VIQ1</accession>
<feature type="non-terminal residue" evidence="2">
    <location>
        <position position="1"/>
    </location>
</feature>
<evidence type="ECO:0008006" key="4">
    <source>
        <dbReference type="Google" id="ProtNLM"/>
    </source>
</evidence>